<organism evidence="3 4">
    <name type="scientific">Cenarchaeum symbiosum (strain A)</name>
    <dbReference type="NCBI Taxonomy" id="414004"/>
    <lineage>
        <taxon>Archaea</taxon>
        <taxon>Nitrososphaerota</taxon>
        <taxon>Candidatus Cenarchaeales</taxon>
        <taxon>Candidatus Cenarchaeaceae</taxon>
        <taxon>Candidatus Cenarchaeum</taxon>
    </lineage>
</organism>
<reference evidence="3 4" key="1">
    <citation type="journal article" date="2006" name="Proc. Natl. Acad. Sci. U.S.A.">
        <title>Genomic analysis of the uncultivated marine crenarchaeote Cenarchaeum symbiosum.</title>
        <authorList>
            <person name="Hallam S.J."/>
            <person name="Konstantinidis K.T."/>
            <person name="Putnam N."/>
            <person name="Schleper C."/>
            <person name="Watanabe Y."/>
            <person name="Sugahara J."/>
            <person name="Preston C."/>
            <person name="de la Torre J."/>
            <person name="Richardson P.M."/>
            <person name="DeLong E.F."/>
        </authorList>
    </citation>
    <scope>NUCLEOTIDE SEQUENCE [LARGE SCALE GENOMIC DNA]</scope>
    <source>
        <strain evidence="4">A</strain>
    </source>
</reference>
<dbReference type="Pfam" id="PF00589">
    <property type="entry name" value="Phage_integrase"/>
    <property type="match status" value="1"/>
</dbReference>
<evidence type="ECO:0000259" key="2">
    <source>
        <dbReference type="Pfam" id="PF00589"/>
    </source>
</evidence>
<evidence type="ECO:0000313" key="3">
    <source>
        <dbReference type="EMBL" id="ABK77732.1"/>
    </source>
</evidence>
<dbReference type="SUPFAM" id="SSF56349">
    <property type="entry name" value="DNA breaking-rejoining enzymes"/>
    <property type="match status" value="1"/>
</dbReference>
<accession>A0RWL5</accession>
<evidence type="ECO:0000313" key="4">
    <source>
        <dbReference type="Proteomes" id="UP000000758"/>
    </source>
</evidence>
<keyword evidence="4" id="KW-1185">Reference proteome</keyword>
<proteinExistence type="predicted"/>
<dbReference type="Proteomes" id="UP000000758">
    <property type="component" value="Chromosome"/>
</dbReference>
<dbReference type="GO" id="GO:0015074">
    <property type="term" value="P:DNA integration"/>
    <property type="evidence" value="ECO:0007669"/>
    <property type="project" value="InterPro"/>
</dbReference>
<keyword evidence="1" id="KW-0233">DNA recombination</keyword>
<gene>
    <name evidence="3" type="ordered locus">CENSYa_1103</name>
</gene>
<dbReference type="AlphaFoldDB" id="A0RWL5"/>
<dbReference type="InterPro" id="IPR011010">
    <property type="entry name" value="DNA_brk_join_enz"/>
</dbReference>
<protein>
    <submittedName>
        <fullName evidence="3">Integrase</fullName>
    </submittedName>
</protein>
<dbReference type="KEGG" id="csy:CENSYa_1103"/>
<dbReference type="EnsemblBacteria" id="ABK77732">
    <property type="protein sequence ID" value="ABK77732"/>
    <property type="gene ID" value="CENSYa_1103"/>
</dbReference>
<dbReference type="HOGENOM" id="CLU_041515_0_0_2"/>
<sequence length="506" mass="56419">MPRQDDADILGRIPEDGQATVDEILDVFGDQLAEKHGDGVREAVEGALNRGFRHGVVARRRGCTAPLGFTTLPSIARWTRQLRGSRHEHSKNISSTRRQYLLRVCDFNKWINGRTFEVWGLRQGAGGLESAPASESFANVEQLLNMTKNPLVDGKAAAAIVTDFLADGRHEGKSLSYMRLYMAAIQSYFKLNGQPLQLYFNPKSNHQKTNHEQSMSIKDVMALMTTGGPSLLEKAVFLSKWHRGLDVSTLTDRFNYEAMPQLVEYFQSENPQLWDPGLCPVPIKLARVKTDFEHTGFLDRDAISAIQDYLRVRGPVGEGGPLFINKKGGPITERWLYHSFRSLCERSGLTEHAVVNGRKMYRVDSHEFRDLLKSTLIAAGCRPDVADHVIGHKRGDSYEKQAELYPENFREEYAKASGRINVFSRFAEIVDGGDPGSIRAELQAAKEILRRLGVPCTGAESGGFSRGPAGREPEGGLEFCCISCELIHGETACPSCGSRQRRIYRS</sequence>
<dbReference type="GO" id="GO:0003677">
    <property type="term" value="F:DNA binding"/>
    <property type="evidence" value="ECO:0007669"/>
    <property type="project" value="InterPro"/>
</dbReference>
<dbReference type="InterPro" id="IPR002104">
    <property type="entry name" value="Integrase_catalytic"/>
</dbReference>
<dbReference type="GO" id="GO:0006310">
    <property type="term" value="P:DNA recombination"/>
    <property type="evidence" value="ECO:0007669"/>
    <property type="project" value="UniProtKB-KW"/>
</dbReference>
<evidence type="ECO:0000256" key="1">
    <source>
        <dbReference type="ARBA" id="ARBA00023172"/>
    </source>
</evidence>
<feature type="domain" description="Tyr recombinase" evidence="2">
    <location>
        <begin position="284"/>
        <end position="395"/>
    </location>
</feature>
<dbReference type="STRING" id="414004.CENSYa_1103"/>
<dbReference type="Gene3D" id="1.10.443.10">
    <property type="entry name" value="Intergrase catalytic core"/>
    <property type="match status" value="1"/>
</dbReference>
<dbReference type="InterPro" id="IPR013762">
    <property type="entry name" value="Integrase-like_cat_sf"/>
</dbReference>
<name>A0RWL5_CENSY</name>
<dbReference type="EMBL" id="DP000238">
    <property type="protein sequence ID" value="ABK77732.1"/>
    <property type="molecule type" value="Genomic_DNA"/>
</dbReference>